<dbReference type="InterPro" id="IPR050772">
    <property type="entry name" value="Hydratase-Decarb/MhpD_sf"/>
</dbReference>
<reference evidence="3 4" key="1">
    <citation type="submission" date="2020-03" db="EMBL/GenBank/DDBJ databases">
        <title>Genome Sequence of industrial isolate, B5A.</title>
        <authorList>
            <person name="Sharma S."/>
            <person name="Patil P.B."/>
            <person name="Korpole S."/>
        </authorList>
    </citation>
    <scope>NUCLEOTIDE SEQUENCE [LARGE SCALE GENOMIC DNA]</scope>
    <source>
        <strain evidence="3 4">PI-S10-B5A</strain>
    </source>
</reference>
<dbReference type="InterPro" id="IPR011234">
    <property type="entry name" value="Fumarylacetoacetase-like_C"/>
</dbReference>
<keyword evidence="4" id="KW-1185">Reference proteome</keyword>
<name>A0ABX1VPH2_9FIRM</name>
<dbReference type="InterPro" id="IPR036663">
    <property type="entry name" value="Fumarylacetoacetase_C_sf"/>
</dbReference>
<protein>
    <submittedName>
        <fullName evidence="3">2-keto-4-pentenoate hydratase</fullName>
    </submittedName>
</protein>
<dbReference type="RefSeq" id="WP_170821206.1">
    <property type="nucleotide sequence ID" value="NZ_JAAOXG010000018.1"/>
</dbReference>
<accession>A0ABX1VPH2</accession>
<dbReference type="PANTHER" id="PTHR30143:SF0">
    <property type="entry name" value="2-KETO-4-PENTENOATE HYDRATASE"/>
    <property type="match status" value="1"/>
</dbReference>
<organism evidence="3 4">
    <name type="scientific">Lacrimispora defluvii</name>
    <dbReference type="NCBI Taxonomy" id="2719233"/>
    <lineage>
        <taxon>Bacteria</taxon>
        <taxon>Bacillati</taxon>
        <taxon>Bacillota</taxon>
        <taxon>Clostridia</taxon>
        <taxon>Lachnospirales</taxon>
        <taxon>Lachnospiraceae</taxon>
        <taxon>Lacrimispora</taxon>
    </lineage>
</organism>
<dbReference type="Proteomes" id="UP000539052">
    <property type="component" value="Unassembled WGS sequence"/>
</dbReference>
<dbReference type="EMBL" id="JAAOXG010000018">
    <property type="protein sequence ID" value="NNJ29994.1"/>
    <property type="molecule type" value="Genomic_DNA"/>
</dbReference>
<evidence type="ECO:0000313" key="3">
    <source>
        <dbReference type="EMBL" id="NNJ29994.1"/>
    </source>
</evidence>
<gene>
    <name evidence="3" type="ORF">G9470_09350</name>
</gene>
<dbReference type="SUPFAM" id="SSF56529">
    <property type="entry name" value="FAH"/>
    <property type="match status" value="1"/>
</dbReference>
<comment type="caution">
    <text evidence="3">The sequence shown here is derived from an EMBL/GenBank/DDBJ whole genome shotgun (WGS) entry which is preliminary data.</text>
</comment>
<sequence>MEEKIKKFADDLFKAQENGIPIPPLTQTDPSLSVSDAYAIQLENVKRQLSLGQIVSGKKIGLTSEGIQKQLGVHEPDYGHLFESMEYSVEVPFDRLLQPKIEAEVAFILKEDLEGGNVSPEDVIQATDYVVCAFEIVDSRVADWKIKLPDTIADNASSGCYVLGKKKILLNQVDLSAVKMELYKNGKELVGEGTGAAVLGNPIYSLAWLANCLWNYGVTLKKGEVILSGAFSAAPEAKRGDVFEAHFSTLGSVKASFI</sequence>
<dbReference type="Gene3D" id="3.90.850.10">
    <property type="entry name" value="Fumarylacetoacetase-like, C-terminal domain"/>
    <property type="match status" value="1"/>
</dbReference>
<evidence type="ECO:0000259" key="2">
    <source>
        <dbReference type="Pfam" id="PF01557"/>
    </source>
</evidence>
<feature type="domain" description="Fumarylacetoacetase-like C-terminal" evidence="2">
    <location>
        <begin position="82"/>
        <end position="255"/>
    </location>
</feature>
<evidence type="ECO:0000256" key="1">
    <source>
        <dbReference type="ARBA" id="ARBA00023239"/>
    </source>
</evidence>
<dbReference type="PANTHER" id="PTHR30143">
    <property type="entry name" value="ACID HYDRATASE"/>
    <property type="match status" value="1"/>
</dbReference>
<proteinExistence type="predicted"/>
<dbReference type="Pfam" id="PF01557">
    <property type="entry name" value="FAA_hydrolase"/>
    <property type="match status" value="1"/>
</dbReference>
<evidence type="ECO:0000313" key="4">
    <source>
        <dbReference type="Proteomes" id="UP000539052"/>
    </source>
</evidence>
<keyword evidence="1" id="KW-0456">Lyase</keyword>